<dbReference type="InterPro" id="IPR006059">
    <property type="entry name" value="SBP"/>
</dbReference>
<dbReference type="PROSITE" id="PS51257">
    <property type="entry name" value="PROKAR_LIPOPROTEIN"/>
    <property type="match status" value="1"/>
</dbReference>
<keyword evidence="2" id="KW-0813">Transport</keyword>
<evidence type="ECO:0000256" key="1">
    <source>
        <dbReference type="ARBA" id="ARBA00008520"/>
    </source>
</evidence>
<dbReference type="Pfam" id="PF01547">
    <property type="entry name" value="SBP_bac_1"/>
    <property type="match status" value="1"/>
</dbReference>
<proteinExistence type="inferred from homology"/>
<sequence length="422" mass="47284">MNRIGMILLGMLMVFLVVGCSSEESANSEDGTRTIDFLTEDRPDQGESKILLDLDEEIPETELETETIEHANIMQQISLLSASNDLPELFKYESAQLEELIDNGQVINMEKTFKDLGIYDELTPGAVDLLTQLSGDRGLYALPVELNIEGFWYNKKMFEENNLEVPTTWEEMMEVSAKLSEAGIQPFSVAGKEKWPITRFLNGYVIRYYGPDVMERVKKGELSVTDEGFVEGAQLVQEMNEKGYFGKGTNTIDADTALDIFLQGEAAMYYSGSWDLANFNNPERNQIGLENVGMFNIPLVEGGKGTLDDWSMNAGLTLSASAEKYDEQMGEWMKQIFSEYGDKAMEEGIITGFKASEIPDDISQLTKETMDKINSVENAALWFEARMDAESKALAEDNAQLLLTGQMSPEEYLEALKSQLEK</sequence>
<dbReference type="SUPFAM" id="SSF53850">
    <property type="entry name" value="Periplasmic binding protein-like II"/>
    <property type="match status" value="1"/>
</dbReference>
<evidence type="ECO:0000256" key="2">
    <source>
        <dbReference type="ARBA" id="ARBA00022448"/>
    </source>
</evidence>
<comment type="similarity">
    <text evidence="1">Belongs to the bacterial solute-binding protein 1 family.</text>
</comment>
<dbReference type="PANTHER" id="PTHR43649:SF29">
    <property type="entry name" value="OSMOPROTECTIVE COMPOUNDS-BINDING PROTEIN GGTB"/>
    <property type="match status" value="1"/>
</dbReference>
<dbReference type="PANTHER" id="PTHR43649">
    <property type="entry name" value="ARABINOSE-BINDING PROTEIN-RELATED"/>
    <property type="match status" value="1"/>
</dbReference>
<dbReference type="Gene3D" id="3.40.190.10">
    <property type="entry name" value="Periplasmic binding protein-like II"/>
    <property type="match status" value="2"/>
</dbReference>
<gene>
    <name evidence="3" type="ORF">P9989_02670</name>
</gene>
<protein>
    <submittedName>
        <fullName evidence="3">Extracellular solute-binding protein</fullName>
    </submittedName>
</protein>
<dbReference type="EMBL" id="CP121671">
    <property type="protein sequence ID" value="WFT75317.1"/>
    <property type="molecule type" value="Genomic_DNA"/>
</dbReference>
<evidence type="ECO:0000313" key="4">
    <source>
        <dbReference type="Proteomes" id="UP001221597"/>
    </source>
</evidence>
<organism evidence="3 4">
    <name type="scientific">Halobacillus naozhouensis</name>
    <dbReference type="NCBI Taxonomy" id="554880"/>
    <lineage>
        <taxon>Bacteria</taxon>
        <taxon>Bacillati</taxon>
        <taxon>Bacillota</taxon>
        <taxon>Bacilli</taxon>
        <taxon>Bacillales</taxon>
        <taxon>Bacillaceae</taxon>
        <taxon>Halobacillus</taxon>
    </lineage>
</organism>
<name>A0ABY8IYL0_9BACI</name>
<accession>A0ABY8IYL0</accession>
<dbReference type="RefSeq" id="WP_283077282.1">
    <property type="nucleotide sequence ID" value="NZ_CP121671.1"/>
</dbReference>
<evidence type="ECO:0000313" key="3">
    <source>
        <dbReference type="EMBL" id="WFT75317.1"/>
    </source>
</evidence>
<reference evidence="3 4" key="1">
    <citation type="submission" date="2023-04" db="EMBL/GenBank/DDBJ databases">
        <title>Genome sequence of Halobacillus naozhouensis KACC 21980.</title>
        <authorList>
            <person name="Kim S."/>
            <person name="Heo J."/>
            <person name="Kwon S.-W."/>
        </authorList>
    </citation>
    <scope>NUCLEOTIDE SEQUENCE [LARGE SCALE GENOMIC DNA]</scope>
    <source>
        <strain evidence="3 4">KCTC 13234</strain>
    </source>
</reference>
<keyword evidence="4" id="KW-1185">Reference proteome</keyword>
<dbReference type="Proteomes" id="UP001221597">
    <property type="component" value="Chromosome"/>
</dbReference>
<dbReference type="InterPro" id="IPR050490">
    <property type="entry name" value="Bact_solute-bd_prot1"/>
</dbReference>